<dbReference type="Pfam" id="PF05593">
    <property type="entry name" value="RHS_repeat"/>
    <property type="match status" value="1"/>
</dbReference>
<dbReference type="InterPro" id="IPR036844">
    <property type="entry name" value="Hint_dom_sf"/>
</dbReference>
<feature type="region of interest" description="Disordered" evidence="1">
    <location>
        <begin position="96"/>
        <end position="116"/>
    </location>
</feature>
<dbReference type="CDD" id="cd00081">
    <property type="entry name" value="Hint"/>
    <property type="match status" value="1"/>
</dbReference>
<dbReference type="InterPro" id="IPR050708">
    <property type="entry name" value="T6SS_VgrG/RHS"/>
</dbReference>
<sequence length="2311" mass="249163">MSLSALMVVTLLPATAVALPPGDPRGGPDLTALQQEDPAPLDAAAAAELEEWTGDLPPSVEYEPTDVAVPAGGTAQVPLDAAGDELVQAGDLPVRLGKATPSTEDPAPPEPSGTWNVEVEPRTAVEGVGVDGAVITVTPPSAGATRVDVELDYSEFEDLYGTEWASRLEIDQLPECFLTTPELPECATPVDVPSSNDAGADTVRATVDPAQAQASGLSTQAGGGPMVLAATDSGAGAGGTYKATDLSPTGTWTAGGSGGGFTWAYPLSVPAAPAGPAPSVGFSYSSQAVDGKTSVANGQASWIGDGWNYHPGFIERRYRPCSDDRDGSPNNDNSTDKKKSDLCWASDNVALSLGGTTTELVLDDGKWTPANDDGSQVELKKDTALGNGDNDGEYWVVTTRDGTRHWFGKHKVGGGRADTNSVFTAPVFGNHTGEPCHATAFKDSSCTQAWRWNLDYVEDVHGNAMVIDWLKETNHYARNGKFKDHVSYVRGGHPKKIDYGLRADDLDGAPAGRVTFSLAERCIKEGEVDCTDADFDSDNYGDKQPWWDTPSTLHCKADAENCYVTSPTFWSRKRLSGVTTYGQRTPDSTALSKVDVWTLDHYFPKQRTDTHPPLWLESITRTGYSADGSGTTLPPVTFLPNVVDMPNRVARSTSDPTPDFDRLRVETIRTETGGELQVTYSDPCPIGASPDPESNASRCFPVHWSPDPELEEPEIEWFNKYVVTKVVEKDRVARQPDVVTSYAYEGDAAWAKDTDEFSKPALRTYSQWRGYGSVVVRKGLTENTGDHDATVRTETRTRYFRGMSKDAGRATVMIEDSTGQEIAEDLLPYQGMAVEALTYDQSGGDVRSRTVTWPRAELRASRPRGDGLPDLEAYRTGVRRTDAVEETSSGTRTVRTVTTFDPVYGLPETAHASTLTPKEGGGHTQGNEVCTTTSYVHNTAKHLIGLTSRQRVTVGDCAAAATAGGGDVVSDTRTSYDALDAFGDAPTRGLPYQVDTVDADGTGWVTSARTTFDALGRATAVKDAEDNVTRTTFAPATGPVFSTTTTNPLGHTTTTTVDPGRGTPLTTTDTNSRTTTMAYDDLGRVTAVWTPSQKPALDPAAQRFSYQIDEDTPPAVTTRSLRDNGTYDDSITLLDGLLRPRQTQTEALGGGRIVTDTRYNSLGAVAATNNGYLTTGEPTAELFVPQSVFQIPHSTETAYDGMGRAVKETTLYAGTANHSTVTTYGGDWTLTNAGLNAEGTSTRRGSKAVKTWTDVLGRTSLVQHATNPAASSWNDTRYGYDARGNHTEVTDAEGNAWTYTYDARGRLTTTTDPDMGEATYTYDVLDRQVTSTDSRGQTRHTTYDVLGRKTHLRDDSATGPLVATWTYDTLLQAEGLPVASTRYTDGAAYTTEVTGYDLEYRPTGTRLTIPMTPKTAGLAGTYEYRQTYTETGKPETSTLPSTPGGLHSEKVITRYNGEGSPITTSGLDWYTGGTHYSPYGEVLRTVSGEAPQRIWSTYEYDPNTRRLDRHVTDREKSGPHRLSDNWYGYDIVGNVTYITDIATPVMRDRQCFSYNAIGQLRHAWTAATGGCPRATGARDSAPDPADLTLGPDGDGYWHTYEYDAIGNRTRLTEHDLTDPALTDTHTYSYDGPQPHALTAVNSTEVDATGTVESLQTYAYDTTGNTTERQIGGDTQQLTWNPDNKLTATDTTGDGVDDVSYLYDADGNRLIETTATDSTLFLGDAQVTVDTAGRAIEARRYYTHPGAPTTVRTTGGSADLDDHELSVLASDHHNTATTAVTLDANMTVARRKFDPFGNSRGEEPTAWPGRDSFLGTGIDDPLTGLTHIGAREYDPTTGRFISVDPIIDITDPLQMNGYAYANNNPVTLSDPTGLMIWDDATGQGYGNQQVLHSTQQHQGLRDANNRPTPAYKGLLTQQKTYYNDWKSQVSTYEEEGSTGVDWDGDGYIFVYHSVYVPVEHKGIVPEFRDSLFSKLKELCYRPDGRCYEDTSVPSNAYTVYQAVGFACHEAGGCPDEMWTISGAVSMGFGAFGVTPGRSPALRRGSCNSFVPDTGVLMADGSVKPIEELANGDRVLAGDASSGETSSQTVTAVIKSEGQKELIRITVKTSDDDRGESTNTLTATAKHPFWVPQAEAWLDAEDLKPGQWLQTSAGTKVQISAIRRSAAHSVVHNLTISEQHTYYVLVGATAVLVHNANCSSNAKILSDNLQASGAARPAESAAHHIVASTSPKAAAARQRLASFGIDINDASNGVFLPRGSKSANPTGASVHSRIHTNDYYAYVNKMIGGARNAKEARDVLQHLRGQLQDGRWP</sequence>
<name>A0A927EYM1_9ACTN</name>
<feature type="compositionally biased region" description="Low complexity" evidence="1">
    <location>
        <begin position="1063"/>
        <end position="1072"/>
    </location>
</feature>
<comment type="caution">
    <text evidence="4">The sequence shown here is derived from an EMBL/GenBank/DDBJ whole genome shotgun (WGS) entry which is preliminary data.</text>
</comment>
<dbReference type="Gene3D" id="2.170.16.10">
    <property type="entry name" value="Hedgehog/Intein (Hint) domain"/>
    <property type="match status" value="1"/>
</dbReference>
<evidence type="ECO:0000256" key="2">
    <source>
        <dbReference type="SAM" id="SignalP"/>
    </source>
</evidence>
<dbReference type="InterPro" id="IPR006530">
    <property type="entry name" value="YD"/>
</dbReference>
<evidence type="ECO:0000259" key="3">
    <source>
        <dbReference type="SMART" id="SM00306"/>
    </source>
</evidence>
<dbReference type="InterPro" id="IPR032871">
    <property type="entry name" value="AHH_dom_containing"/>
</dbReference>
<evidence type="ECO:0000256" key="1">
    <source>
        <dbReference type="SAM" id="MobiDB-lite"/>
    </source>
</evidence>
<evidence type="ECO:0000313" key="4">
    <source>
        <dbReference type="EMBL" id="MBD3932395.1"/>
    </source>
</evidence>
<organism evidence="4 5">
    <name type="scientific">Streptomyces chumphonensis</name>
    <dbReference type="NCBI Taxonomy" id="1214925"/>
    <lineage>
        <taxon>Bacteria</taxon>
        <taxon>Bacillati</taxon>
        <taxon>Actinomycetota</taxon>
        <taxon>Actinomycetes</taxon>
        <taxon>Kitasatosporales</taxon>
        <taxon>Streptomycetaceae</taxon>
        <taxon>Streptomyces</taxon>
    </lineage>
</organism>
<feature type="domain" description="Hint" evidence="3">
    <location>
        <begin position="2045"/>
        <end position="2151"/>
    </location>
</feature>
<dbReference type="PROSITE" id="PS50817">
    <property type="entry name" value="INTEIN_N_TER"/>
    <property type="match status" value="1"/>
</dbReference>
<evidence type="ECO:0000313" key="5">
    <source>
        <dbReference type="Proteomes" id="UP000632289"/>
    </source>
</evidence>
<dbReference type="Gene3D" id="2.180.10.10">
    <property type="entry name" value="RHS repeat-associated core"/>
    <property type="match status" value="2"/>
</dbReference>
<feature type="region of interest" description="Disordered" evidence="1">
    <location>
        <begin position="319"/>
        <end position="339"/>
    </location>
</feature>
<dbReference type="GO" id="GO:0016539">
    <property type="term" value="P:intein-mediated protein splicing"/>
    <property type="evidence" value="ECO:0007669"/>
    <property type="project" value="InterPro"/>
</dbReference>
<feature type="region of interest" description="Disordered" evidence="1">
    <location>
        <begin position="1792"/>
        <end position="1811"/>
    </location>
</feature>
<dbReference type="RefSeq" id="WP_191209690.1">
    <property type="nucleotide sequence ID" value="NZ_JACXYU010000005.1"/>
</dbReference>
<accession>A0A927EYM1</accession>
<dbReference type="EMBL" id="JACXYU010000005">
    <property type="protein sequence ID" value="MBD3932395.1"/>
    <property type="molecule type" value="Genomic_DNA"/>
</dbReference>
<reference evidence="4" key="1">
    <citation type="submission" date="2020-09" db="EMBL/GenBank/DDBJ databases">
        <title>Secondary metabolite and genome analysis of marine Streptomyces chumphonensis KK1-2T.</title>
        <authorList>
            <person name="Phongsopitanun W."/>
            <person name="Kanchanasin P."/>
            <person name="Pittayakhajonwut P."/>
            <person name="Suwanborirux K."/>
            <person name="Tanasupawat S."/>
        </authorList>
    </citation>
    <scope>NUCLEOTIDE SEQUENCE</scope>
    <source>
        <strain evidence="4">KK1-2</strain>
    </source>
</reference>
<gene>
    <name evidence="4" type="ORF">IF129_12630</name>
</gene>
<dbReference type="PANTHER" id="PTHR32305">
    <property type="match status" value="1"/>
</dbReference>
<feature type="compositionally biased region" description="Low complexity" evidence="1">
    <location>
        <begin position="1043"/>
        <end position="1056"/>
    </location>
</feature>
<keyword evidence="5" id="KW-1185">Reference proteome</keyword>
<protein>
    <submittedName>
        <fullName evidence="4">AHH domain-containing protein</fullName>
    </submittedName>
</protein>
<feature type="region of interest" description="Disordered" evidence="1">
    <location>
        <begin position="19"/>
        <end position="39"/>
    </location>
</feature>
<feature type="signal peptide" evidence="2">
    <location>
        <begin position="1"/>
        <end position="18"/>
    </location>
</feature>
<keyword evidence="2" id="KW-0732">Signal</keyword>
<dbReference type="InterPro" id="IPR006141">
    <property type="entry name" value="Intein_N"/>
</dbReference>
<dbReference type="Pfam" id="PF14412">
    <property type="entry name" value="AHH"/>
    <property type="match status" value="1"/>
</dbReference>
<dbReference type="Pfam" id="PF07591">
    <property type="entry name" value="PT-HINT"/>
    <property type="match status" value="1"/>
</dbReference>
<dbReference type="InterPro" id="IPR031325">
    <property type="entry name" value="RHS_repeat"/>
</dbReference>
<dbReference type="NCBIfam" id="TIGR01643">
    <property type="entry name" value="YD_repeat_2x"/>
    <property type="match status" value="2"/>
</dbReference>
<dbReference type="SMART" id="SM00306">
    <property type="entry name" value="HintN"/>
    <property type="match status" value="1"/>
</dbReference>
<proteinExistence type="predicted"/>
<feature type="chain" id="PRO_5036697373" evidence="2">
    <location>
        <begin position="19"/>
        <end position="2311"/>
    </location>
</feature>
<feature type="region of interest" description="Disordered" evidence="1">
    <location>
        <begin position="54"/>
        <end position="75"/>
    </location>
</feature>
<dbReference type="SUPFAM" id="SSF51294">
    <property type="entry name" value="Hedgehog/intein (Hint) domain"/>
    <property type="match status" value="1"/>
</dbReference>
<dbReference type="InterPro" id="IPR003587">
    <property type="entry name" value="Hint_dom_N"/>
</dbReference>
<dbReference type="InterPro" id="IPR022385">
    <property type="entry name" value="Rhs_assc_core"/>
</dbReference>
<dbReference type="NCBIfam" id="TIGR03696">
    <property type="entry name" value="Rhs_assc_core"/>
    <property type="match status" value="1"/>
</dbReference>
<dbReference type="Proteomes" id="UP000632289">
    <property type="component" value="Unassembled WGS sequence"/>
</dbReference>
<dbReference type="PANTHER" id="PTHR32305:SF17">
    <property type="entry name" value="TRNA NUCLEASE WAPA"/>
    <property type="match status" value="1"/>
</dbReference>
<feature type="region of interest" description="Disordered" evidence="1">
    <location>
        <begin position="1034"/>
        <end position="1072"/>
    </location>
</feature>